<accession>A0A8B7YFV3</accession>
<dbReference type="GeneID" id="110980092"/>
<evidence type="ECO:0000256" key="2">
    <source>
        <dbReference type="ARBA" id="ARBA00023186"/>
    </source>
</evidence>
<dbReference type="KEGG" id="aplc:110980092"/>
<keyword evidence="5" id="KW-1185">Reference proteome</keyword>
<comment type="function">
    <text evidence="4">Chaperone protein which promotes assembly of the 20S proteasome as part of a heterodimer with PSMG1.</text>
</comment>
<organism evidence="5 6">
    <name type="scientific">Acanthaster planci</name>
    <name type="common">Crown-of-thorns starfish</name>
    <dbReference type="NCBI Taxonomy" id="133434"/>
    <lineage>
        <taxon>Eukaryota</taxon>
        <taxon>Metazoa</taxon>
        <taxon>Echinodermata</taxon>
        <taxon>Eleutherozoa</taxon>
        <taxon>Asterozoa</taxon>
        <taxon>Asteroidea</taxon>
        <taxon>Valvatacea</taxon>
        <taxon>Valvatida</taxon>
        <taxon>Acanthasteridae</taxon>
        <taxon>Acanthaster</taxon>
    </lineage>
</organism>
<reference evidence="6" key="1">
    <citation type="submission" date="2025-08" db="UniProtKB">
        <authorList>
            <consortium name="RefSeq"/>
        </authorList>
    </citation>
    <scope>IDENTIFICATION</scope>
</reference>
<protein>
    <recommendedName>
        <fullName evidence="1 4">Proteasome assembly chaperone 2</fullName>
    </recommendedName>
</protein>
<evidence type="ECO:0000313" key="6">
    <source>
        <dbReference type="RefSeq" id="XP_022092118.1"/>
    </source>
</evidence>
<dbReference type="AlphaFoldDB" id="A0A8B7YFV3"/>
<comment type="similarity">
    <text evidence="3 4">Belongs to the PSMG2 family.</text>
</comment>
<evidence type="ECO:0000256" key="1">
    <source>
        <dbReference type="ARBA" id="ARBA00019186"/>
    </source>
</evidence>
<dbReference type="Gene3D" id="3.40.50.10900">
    <property type="entry name" value="PAC-like subunit"/>
    <property type="match status" value="2"/>
</dbReference>
<gene>
    <name evidence="6" type="primary">LOC110980092</name>
</gene>
<dbReference type="GO" id="GO:0005829">
    <property type="term" value="C:cytosol"/>
    <property type="evidence" value="ECO:0007669"/>
    <property type="project" value="TreeGrafter"/>
</dbReference>
<dbReference type="InterPro" id="IPR038389">
    <property type="entry name" value="PSMG2_sf"/>
</dbReference>
<evidence type="ECO:0000256" key="4">
    <source>
        <dbReference type="PIRNR" id="PIRNR010044"/>
    </source>
</evidence>
<evidence type="ECO:0000256" key="3">
    <source>
        <dbReference type="ARBA" id="ARBA00025745"/>
    </source>
</evidence>
<dbReference type="PIRSF" id="PIRSF010044">
    <property type="entry name" value="UCP010044"/>
    <property type="match status" value="1"/>
</dbReference>
<keyword evidence="2 4" id="KW-0143">Chaperone</keyword>
<dbReference type="Proteomes" id="UP000694845">
    <property type="component" value="Unplaced"/>
</dbReference>
<dbReference type="InterPro" id="IPR016562">
    <property type="entry name" value="Proteasome_assmbl_chp_2_euk"/>
</dbReference>
<sequence length="273" mass="30738">MFISSSSSSNNWSGFTLILPAVSVGNLAQLSADLLISTLELTRAGYLHDASILPLCGHDPFGRAGMTEGCLVTSTEVYESKQRRLVVVQQRTPLVKGKHEDFRRKLLAWIKDAKFSKVILLTSSQSHERIDAQLTGSQFRYLTTPKLEEQLGTVLSEQLHWKKLEKRKNQWAPPFSNEEGRPEYARGIYIPGGGIAKKLFEDCCSQDIPLAVLLLFCSEGDNIPDALSMVSHLNQWLQLVQEPESSQQRIRSPWKIPSSWSMLYGPKFEPSIY</sequence>
<dbReference type="InterPro" id="IPR019151">
    <property type="entry name" value="Proteasome_assmbl_chaperone_2"/>
</dbReference>
<name>A0A8B7YFV3_ACAPL</name>
<dbReference type="PANTHER" id="PTHR12970:SF1">
    <property type="entry name" value="PROTEASOME ASSEMBLY CHAPERONE 2"/>
    <property type="match status" value="1"/>
</dbReference>
<dbReference type="CTD" id="56984"/>
<evidence type="ECO:0000313" key="5">
    <source>
        <dbReference type="Proteomes" id="UP000694845"/>
    </source>
</evidence>
<dbReference type="PANTHER" id="PTHR12970">
    <property type="entry name" value="PROTEASOME ASSEMBLY CHAPERONE 2"/>
    <property type="match status" value="1"/>
</dbReference>
<proteinExistence type="inferred from homology"/>
<dbReference type="RefSeq" id="XP_022092118.1">
    <property type="nucleotide sequence ID" value="XM_022236426.1"/>
</dbReference>
<dbReference type="OrthoDB" id="10260712at2759"/>
<dbReference type="Pfam" id="PF09754">
    <property type="entry name" value="PAC2"/>
    <property type="match status" value="1"/>
</dbReference>
<dbReference type="GO" id="GO:0043248">
    <property type="term" value="P:proteasome assembly"/>
    <property type="evidence" value="ECO:0007669"/>
    <property type="project" value="TreeGrafter"/>
</dbReference>
<comment type="subunit">
    <text evidence="4">Forms a heterodimer with PSMG1.</text>
</comment>
<dbReference type="GO" id="GO:0005634">
    <property type="term" value="C:nucleus"/>
    <property type="evidence" value="ECO:0007669"/>
    <property type="project" value="TreeGrafter"/>
</dbReference>